<feature type="compositionally biased region" description="Low complexity" evidence="1">
    <location>
        <begin position="269"/>
        <end position="279"/>
    </location>
</feature>
<reference evidence="2 3" key="1">
    <citation type="journal article" date="2024" name="Science">
        <title>Giant polyketide synthase enzymes in the biosynthesis of giant marine polyether toxins.</title>
        <authorList>
            <person name="Fallon T.R."/>
            <person name="Shende V.V."/>
            <person name="Wierzbicki I.H."/>
            <person name="Pendleton A.L."/>
            <person name="Watervoot N.F."/>
            <person name="Auber R.P."/>
            <person name="Gonzalez D.J."/>
            <person name="Wisecaver J.H."/>
            <person name="Moore B.S."/>
        </authorList>
    </citation>
    <scope>NUCLEOTIDE SEQUENCE [LARGE SCALE GENOMIC DNA]</scope>
    <source>
        <strain evidence="2 3">12B1</strain>
    </source>
</reference>
<evidence type="ECO:0000256" key="1">
    <source>
        <dbReference type="SAM" id="MobiDB-lite"/>
    </source>
</evidence>
<gene>
    <name evidence="2" type="ORF">AB1Y20_023541</name>
</gene>
<name>A0AB34JH54_PRYPA</name>
<dbReference type="Proteomes" id="UP001515480">
    <property type="component" value="Unassembled WGS sequence"/>
</dbReference>
<keyword evidence="3" id="KW-1185">Reference proteome</keyword>
<sequence length="482" mass="52746">MKPPLEMAAKPELPSTTRDYVQLGGERCADGAHLLFVPVIPMGSIVMRGLMPLLLLNQTYGRMHAVRTSYLEFGRPTLNASMDARLQHHAAVHGPPSVCVVLKYPQRAALEHCRRAGAVVLLDCIDNHRCFAGGTLAELREYDAALVQTHEHAAFARGRGVRAAVLPHPHGDHRYVRPRPALNWQLKGVGFIFGDPKNMLSREVQRMFCHACVRANATLYLIHSPSNGVLQPPRAVRCEQWLLKSEANSSRLAPPEAMALDGRAHAGARHPAAPPRQRACGGRQEHWSAACPSRRQGSSDLGEASPAAAGARAVDSLPPLRDLTGQHRFFSSEASRKVQQLVDVGILWPPSPRAGHSAMATRNRPPTRMHWWLSQGIPVIGYPMPAYIDAARRINYPLELMNITSAESLEAALCQLAPHRRRTCLQDAVVRGGDLASPINSALELLAVACRVSEASGKPLNRIPMSSYAIQPLTRNLIRGGR</sequence>
<dbReference type="AlphaFoldDB" id="A0AB34JH54"/>
<organism evidence="2 3">
    <name type="scientific">Prymnesium parvum</name>
    <name type="common">Toxic golden alga</name>
    <dbReference type="NCBI Taxonomy" id="97485"/>
    <lineage>
        <taxon>Eukaryota</taxon>
        <taxon>Haptista</taxon>
        <taxon>Haptophyta</taxon>
        <taxon>Prymnesiophyceae</taxon>
        <taxon>Prymnesiales</taxon>
        <taxon>Prymnesiaceae</taxon>
        <taxon>Prymnesium</taxon>
    </lineage>
</organism>
<proteinExistence type="predicted"/>
<protein>
    <submittedName>
        <fullName evidence="2">Uncharacterized protein</fullName>
    </submittedName>
</protein>
<evidence type="ECO:0000313" key="2">
    <source>
        <dbReference type="EMBL" id="KAL1520066.1"/>
    </source>
</evidence>
<dbReference type="EMBL" id="JBGBPQ010000009">
    <property type="protein sequence ID" value="KAL1520066.1"/>
    <property type="molecule type" value="Genomic_DNA"/>
</dbReference>
<feature type="region of interest" description="Disordered" evidence="1">
    <location>
        <begin position="262"/>
        <end position="313"/>
    </location>
</feature>
<evidence type="ECO:0000313" key="3">
    <source>
        <dbReference type="Proteomes" id="UP001515480"/>
    </source>
</evidence>
<accession>A0AB34JH54</accession>
<feature type="compositionally biased region" description="Low complexity" evidence="1">
    <location>
        <begin position="304"/>
        <end position="313"/>
    </location>
</feature>
<comment type="caution">
    <text evidence="2">The sequence shown here is derived from an EMBL/GenBank/DDBJ whole genome shotgun (WGS) entry which is preliminary data.</text>
</comment>